<keyword evidence="3 5" id="KW-1133">Transmembrane helix</keyword>
<keyword evidence="8" id="KW-1185">Reference proteome</keyword>
<dbReference type="InterPro" id="IPR001902">
    <property type="entry name" value="SLC26A/SulP_fam"/>
</dbReference>
<keyword evidence="2 5" id="KW-0812">Transmembrane</keyword>
<dbReference type="PANTHER" id="PTHR11814">
    <property type="entry name" value="SULFATE TRANSPORTER"/>
    <property type="match status" value="1"/>
</dbReference>
<evidence type="ECO:0000259" key="6">
    <source>
        <dbReference type="Pfam" id="PF00916"/>
    </source>
</evidence>
<dbReference type="Proteomes" id="UP001554567">
    <property type="component" value="Unassembled WGS sequence"/>
</dbReference>
<evidence type="ECO:0000256" key="3">
    <source>
        <dbReference type="ARBA" id="ARBA00022989"/>
    </source>
</evidence>
<reference evidence="7 8" key="1">
    <citation type="submission" date="2024-07" db="EMBL/GenBank/DDBJ databases">
        <authorList>
            <person name="Dulla G.F.J."/>
            <person name="Delorm J.G."/>
        </authorList>
    </citation>
    <scope>NUCLEOTIDE SEQUENCE [LARGE SCALE GENOMIC DNA]</scope>
    <source>
        <strain evidence="7 8">JGD 233</strain>
    </source>
</reference>
<gene>
    <name evidence="7" type="ORF">ABW286_00300</name>
</gene>
<evidence type="ECO:0000256" key="4">
    <source>
        <dbReference type="ARBA" id="ARBA00023136"/>
    </source>
</evidence>
<name>A0ABV3MVQ3_9GAMM</name>
<evidence type="ECO:0000313" key="7">
    <source>
        <dbReference type="EMBL" id="MEW5287653.1"/>
    </source>
</evidence>
<dbReference type="RefSeq" id="WP_367166388.1">
    <property type="nucleotide sequence ID" value="NZ_JBFKZN010000001.1"/>
</dbReference>
<sequence length="482" mass="51343">MNLTVLRKDFLAGVVVFLVALPLSLGIAQACDLPAFAGLLSGVIGGVVVTLFSPSRFAVSGPAAGLVTIVTGAVATLGSYSLVLLAIAIAGLLQAAFGLLRAGRWIGLIPDSVIQGMMVAIGLQLVLQQIPVFTGAETAAAGELFSPACLSVAAGAMLILLLWQQTLIRRTRILSLIPGSLAAVLWGSLMMIAGDLFYPHLSDTVERIRLPELDSATELAAQFVHPDFLHGWNNPAVYTIALTLALVASLETLLSQQALQKIRPQYPQPSPDAELRAQGLGNTLSGLLGGLPITAVIVRSSVNVSAGATSRLSVIWHGILLLLCGVFFESLLNTIPLATLAAVLIFTGGKLASPAQWLVQWRKGWSQFIPFATTVCVIISAGMLSGLAAGLVAQLLLSSWASHQSAIQLTRYHDYFVVRFNQNLTFLHNPRLQKLLQTIPDNSVVIAEYDNAEYIDADIRTTLADFQTTAGQRGIRIDSWPR</sequence>
<organism evidence="7 8">
    <name type="scientific">Erwinia papayae</name>
    <dbReference type="NCBI Taxonomy" id="206499"/>
    <lineage>
        <taxon>Bacteria</taxon>
        <taxon>Pseudomonadati</taxon>
        <taxon>Pseudomonadota</taxon>
        <taxon>Gammaproteobacteria</taxon>
        <taxon>Enterobacterales</taxon>
        <taxon>Erwiniaceae</taxon>
        <taxon>Erwinia</taxon>
    </lineage>
</organism>
<proteinExistence type="predicted"/>
<dbReference type="Pfam" id="PF00916">
    <property type="entry name" value="Sulfate_transp"/>
    <property type="match status" value="1"/>
</dbReference>
<feature type="transmembrane region" description="Helical" evidence="5">
    <location>
        <begin position="175"/>
        <end position="198"/>
    </location>
</feature>
<feature type="transmembrane region" description="Helical" evidence="5">
    <location>
        <begin position="36"/>
        <end position="52"/>
    </location>
</feature>
<feature type="transmembrane region" description="Helical" evidence="5">
    <location>
        <begin position="368"/>
        <end position="397"/>
    </location>
</feature>
<protein>
    <submittedName>
        <fullName evidence="7">Solute carrier family 23 protein</fullName>
    </submittedName>
</protein>
<feature type="domain" description="SLC26A/SulP transporter" evidence="6">
    <location>
        <begin position="6"/>
        <end position="362"/>
    </location>
</feature>
<evidence type="ECO:0000256" key="2">
    <source>
        <dbReference type="ARBA" id="ARBA00022692"/>
    </source>
</evidence>
<comment type="caution">
    <text evidence="7">The sequence shown here is derived from an EMBL/GenBank/DDBJ whole genome shotgun (WGS) entry which is preliminary data.</text>
</comment>
<dbReference type="EMBL" id="JBFKZN010000001">
    <property type="protein sequence ID" value="MEW5287653.1"/>
    <property type="molecule type" value="Genomic_DNA"/>
</dbReference>
<comment type="subcellular location">
    <subcellularLocation>
        <location evidence="1">Membrane</location>
        <topology evidence="1">Multi-pass membrane protein</topology>
    </subcellularLocation>
</comment>
<feature type="transmembrane region" description="Helical" evidence="5">
    <location>
        <begin position="236"/>
        <end position="254"/>
    </location>
</feature>
<keyword evidence="4 5" id="KW-0472">Membrane</keyword>
<evidence type="ECO:0000256" key="5">
    <source>
        <dbReference type="SAM" id="Phobius"/>
    </source>
</evidence>
<feature type="transmembrane region" description="Helical" evidence="5">
    <location>
        <begin position="112"/>
        <end position="132"/>
    </location>
</feature>
<dbReference type="InterPro" id="IPR011547">
    <property type="entry name" value="SLC26A/SulP_dom"/>
</dbReference>
<accession>A0ABV3MVQ3</accession>
<feature type="transmembrane region" description="Helical" evidence="5">
    <location>
        <begin position="319"/>
        <end position="348"/>
    </location>
</feature>
<evidence type="ECO:0000256" key="1">
    <source>
        <dbReference type="ARBA" id="ARBA00004141"/>
    </source>
</evidence>
<evidence type="ECO:0000313" key="8">
    <source>
        <dbReference type="Proteomes" id="UP001554567"/>
    </source>
</evidence>
<feature type="transmembrane region" description="Helical" evidence="5">
    <location>
        <begin position="144"/>
        <end position="163"/>
    </location>
</feature>
<dbReference type="PROSITE" id="PS51257">
    <property type="entry name" value="PROKAR_LIPOPROTEIN"/>
    <property type="match status" value="1"/>
</dbReference>